<dbReference type="OrthoDB" id="2017974at2759"/>
<evidence type="ECO:0000313" key="4">
    <source>
        <dbReference type="EMBL" id="KAA1081770.1"/>
    </source>
</evidence>
<feature type="region of interest" description="Disordered" evidence="1">
    <location>
        <begin position="1"/>
        <end position="46"/>
    </location>
</feature>
<dbReference type="GO" id="GO:0004540">
    <property type="term" value="F:RNA nuclease activity"/>
    <property type="evidence" value="ECO:0007669"/>
    <property type="project" value="UniProtKB-ARBA"/>
</dbReference>
<evidence type="ECO:0000259" key="2">
    <source>
        <dbReference type="Pfam" id="PF13638"/>
    </source>
</evidence>
<evidence type="ECO:0000256" key="1">
    <source>
        <dbReference type="SAM" id="MobiDB-lite"/>
    </source>
</evidence>
<dbReference type="Pfam" id="PF13638">
    <property type="entry name" value="PIN_4"/>
    <property type="match status" value="1"/>
</dbReference>
<name>A0A5B0LQC3_PUCGR</name>
<feature type="compositionally biased region" description="Polar residues" evidence="1">
    <location>
        <begin position="59"/>
        <end position="75"/>
    </location>
</feature>
<dbReference type="EMBL" id="VDEP01000440">
    <property type="protein sequence ID" value="KAA1081770.1"/>
    <property type="molecule type" value="Genomic_DNA"/>
</dbReference>
<feature type="compositionally biased region" description="Polar residues" evidence="1">
    <location>
        <begin position="847"/>
        <end position="862"/>
    </location>
</feature>
<keyword evidence="3" id="KW-0418">Kinase</keyword>
<feature type="region of interest" description="Disordered" evidence="1">
    <location>
        <begin position="406"/>
        <end position="432"/>
    </location>
</feature>
<evidence type="ECO:0000313" key="6">
    <source>
        <dbReference type="Proteomes" id="UP000325313"/>
    </source>
</evidence>
<evidence type="ECO:0000313" key="3">
    <source>
        <dbReference type="EMBL" id="KAA1066631.1"/>
    </source>
</evidence>
<keyword evidence="3" id="KW-0808">Transferase</keyword>
<feature type="region of interest" description="Disordered" evidence="1">
    <location>
        <begin position="847"/>
        <end position="1040"/>
    </location>
</feature>
<dbReference type="AlphaFoldDB" id="A0A5B0LQC3"/>
<feature type="region of interest" description="Disordered" evidence="1">
    <location>
        <begin position="130"/>
        <end position="220"/>
    </location>
</feature>
<feature type="compositionally biased region" description="Low complexity" evidence="1">
    <location>
        <begin position="24"/>
        <end position="40"/>
    </location>
</feature>
<dbReference type="InterPro" id="IPR002716">
    <property type="entry name" value="PIN_dom"/>
</dbReference>
<feature type="compositionally biased region" description="Low complexity" evidence="1">
    <location>
        <begin position="78"/>
        <end position="97"/>
    </location>
</feature>
<feature type="compositionally biased region" description="Polar residues" evidence="1">
    <location>
        <begin position="131"/>
        <end position="143"/>
    </location>
</feature>
<feature type="compositionally biased region" description="Basic and acidic residues" evidence="1">
    <location>
        <begin position="864"/>
        <end position="876"/>
    </location>
</feature>
<sequence length="1040" mass="115157">MSQKRRYYADSWYQKPTNKRNRYHQQPQQRYSQYQHQTRQGTTSVDPANCAREFERLSLSHQNFPPLKSGTQEKLPSTHRSQPPSSTTPSHTISNPSNAVNHQNIRNHQAFPGKSYQFHNGWTEVVKRGNQHSGNRHQMTGSRNPWNPNQPLNNNPPSTSSQPFTRHSSRPIAKLPQRATLQSDNRFAVLGSPPIDRDQLGVPRQSNARMPKLPTKPPGLRRQQNYPLVINEEGYQIDIVLDTNILLAYQHFLRALIPLLGSNCRLLVPAAVLNELDLQKTRQHLVEVFEAGRCSSQQTMGSLARQVTNWLLDLVKLGSSRVVLQKLEEESEEDRRDKDPDTRILTYANNLNLRAKTNHPGTVIALLSNDNMLRLRAQSEGICSVAMADFRHSPRQLVGYIRKIVPDPRNPAISTPPNPSPLNHSHPPEAITPKLNSTIKASQPSSNSCVLSGQDGQFTFTSLLPSTSQQPSGSANRSNQITSEPHLPSGQGRQLIFTSLLPSSSQSSPVGPDQELIRLKFQLQRARPCRSCKSVIETTPPVSPDQIHHYCPMCCEVICKGCMNVTGCDWNCSGPFHGQDCPTIKCCATGRASIWIELLGQLDTCFLMNQYKISFKHGPKITHLYGDEALVEYMNAANGLLTASGDDDERLGFLGSILISSTLIDVLSQTFLCSPLLSWHFRSELFLSTISVVQGILQKLAQPWKILNSEFVKSSTTGISPLDHRQHKIMWNKISEKDHRPNSTEAKLEKLQDSFPGLMADVEEILHNRPASTSATIRDLLDNAAYVPLCYVLEQLFRLAIEMETGQSDHSVTLPGDIQVTVPLSSDLVRMTSALLDLQILYESHLSTQTSNTDPKNGTADDQPTERSQRAGRDSNKPQGSPVDGPGTKGVGSTVRKSADSSRVTARNSGEGRSDAGSNSKGKNKLDRQETSEEKTNRLDSNVKRANRDEGCSRDTTSDESQKKCAGQEKNQKTSSRKPNGSQSRSQTDTQGDGEDWDESETGSDSSSSVTKVSDDVDGLSISSHGSESGDDTSDVVILN</sequence>
<dbReference type="Gene3D" id="3.40.50.1010">
    <property type="entry name" value="5'-nuclease"/>
    <property type="match status" value="1"/>
</dbReference>
<dbReference type="Proteomes" id="UP000325313">
    <property type="component" value="Unassembled WGS sequence"/>
</dbReference>
<accession>A0A5B0LQC3</accession>
<feature type="compositionally biased region" description="Low complexity" evidence="1">
    <location>
        <begin position="1003"/>
        <end position="1012"/>
    </location>
</feature>
<feature type="compositionally biased region" description="Polar residues" evidence="1">
    <location>
        <begin position="973"/>
        <end position="991"/>
    </location>
</feature>
<dbReference type="EMBL" id="VSWC01000196">
    <property type="protein sequence ID" value="KAA1066631.1"/>
    <property type="molecule type" value="Genomic_DNA"/>
</dbReference>
<feature type="compositionally biased region" description="Acidic residues" evidence="1">
    <location>
        <begin position="992"/>
        <end position="1002"/>
    </location>
</feature>
<dbReference type="InterPro" id="IPR029060">
    <property type="entry name" value="PIN-like_dom_sf"/>
</dbReference>
<organism evidence="3 5">
    <name type="scientific">Puccinia graminis f. sp. tritici</name>
    <dbReference type="NCBI Taxonomy" id="56615"/>
    <lineage>
        <taxon>Eukaryota</taxon>
        <taxon>Fungi</taxon>
        <taxon>Dikarya</taxon>
        <taxon>Basidiomycota</taxon>
        <taxon>Pucciniomycotina</taxon>
        <taxon>Pucciniomycetes</taxon>
        <taxon>Pucciniales</taxon>
        <taxon>Pucciniaceae</taxon>
        <taxon>Puccinia</taxon>
    </lineage>
</organism>
<dbReference type="Proteomes" id="UP000324748">
    <property type="component" value="Unassembled WGS sequence"/>
</dbReference>
<dbReference type="GO" id="GO:0016301">
    <property type="term" value="F:kinase activity"/>
    <property type="evidence" value="ECO:0007669"/>
    <property type="project" value="UniProtKB-KW"/>
</dbReference>
<feature type="compositionally biased region" description="Polar residues" evidence="1">
    <location>
        <begin position="461"/>
        <end position="483"/>
    </location>
</feature>
<gene>
    <name evidence="3" type="primary">HXK1_7</name>
    <name evidence="4" type="synonym">HXK1_1</name>
    <name evidence="3" type="ORF">PGT21_034614</name>
    <name evidence="4" type="ORF">PGTUg99_003723</name>
</gene>
<dbReference type="PANTHER" id="PTHR16161:SF0">
    <property type="entry name" value="TRANSCRIPTIONAL PROTEIN SWT1"/>
    <property type="match status" value="1"/>
</dbReference>
<dbReference type="GO" id="GO:0005634">
    <property type="term" value="C:nucleus"/>
    <property type="evidence" value="ECO:0007669"/>
    <property type="project" value="TreeGrafter"/>
</dbReference>
<dbReference type="InterPro" id="IPR052626">
    <property type="entry name" value="SWT1_Regulator"/>
</dbReference>
<feature type="domain" description="PIN" evidence="2">
    <location>
        <begin position="239"/>
        <end position="385"/>
    </location>
</feature>
<feature type="compositionally biased region" description="Low complexity" evidence="1">
    <location>
        <begin position="144"/>
        <end position="163"/>
    </location>
</feature>
<keyword evidence="5" id="KW-1185">Reference proteome</keyword>
<dbReference type="PANTHER" id="PTHR16161">
    <property type="entry name" value="TRANSCRIPTIONAL PROTEIN SWT1"/>
    <property type="match status" value="1"/>
</dbReference>
<feature type="region of interest" description="Disordered" evidence="1">
    <location>
        <begin position="58"/>
        <end position="100"/>
    </location>
</feature>
<comment type="caution">
    <text evidence="3">The sequence shown here is derived from an EMBL/GenBank/DDBJ whole genome shotgun (WGS) entry which is preliminary data.</text>
</comment>
<feature type="compositionally biased region" description="Basic and acidic residues" evidence="1">
    <location>
        <begin position="924"/>
        <end position="972"/>
    </location>
</feature>
<protein>
    <submittedName>
        <fullName evidence="3">Hexokinase A, variant 2</fullName>
    </submittedName>
</protein>
<dbReference type="SUPFAM" id="SSF88723">
    <property type="entry name" value="PIN domain-like"/>
    <property type="match status" value="1"/>
</dbReference>
<reference evidence="5 6" key="1">
    <citation type="submission" date="2019-05" db="EMBL/GenBank/DDBJ databases">
        <title>Emergence of the Ug99 lineage of the wheat stem rust pathogen through somatic hybridization.</title>
        <authorList>
            <person name="Li F."/>
            <person name="Upadhyaya N.M."/>
            <person name="Sperschneider J."/>
            <person name="Matny O."/>
            <person name="Nguyen-Phuc H."/>
            <person name="Mago R."/>
            <person name="Raley C."/>
            <person name="Miller M.E."/>
            <person name="Silverstein K.A.T."/>
            <person name="Henningsen E."/>
            <person name="Hirsch C.D."/>
            <person name="Visser B."/>
            <person name="Pretorius Z.A."/>
            <person name="Steffenson B.J."/>
            <person name="Schwessinger B."/>
            <person name="Dodds P.N."/>
            <person name="Figueroa M."/>
        </authorList>
    </citation>
    <scope>NUCLEOTIDE SEQUENCE [LARGE SCALE GENOMIC DNA]</scope>
    <source>
        <strain evidence="3">21-0</strain>
        <strain evidence="4 6">Ug99</strain>
    </source>
</reference>
<proteinExistence type="predicted"/>
<feature type="region of interest" description="Disordered" evidence="1">
    <location>
        <begin position="461"/>
        <end position="489"/>
    </location>
</feature>
<evidence type="ECO:0000313" key="5">
    <source>
        <dbReference type="Proteomes" id="UP000324748"/>
    </source>
</evidence>